<dbReference type="PANTHER" id="PTHR47604:SF1">
    <property type="entry name" value="ADENYLYL CYCLASE"/>
    <property type="match status" value="1"/>
</dbReference>
<dbReference type="InterPro" id="IPR011990">
    <property type="entry name" value="TPR-like_helical_dom_sf"/>
</dbReference>
<dbReference type="EMBL" id="JBBWWR010000010">
    <property type="protein sequence ID" value="KAK8960258.1"/>
    <property type="molecule type" value="Genomic_DNA"/>
</dbReference>
<sequence>MPVSGGARRLCTILRRAPALRLTGQRLSGHLPETPGRAPVSYVRGTWPRSFFTSPFGKSTNSTCLMLAAQNWDPSLCSLAHFSTEADKENAAPSESAQELYDKLLKSVDAKTMPPNAWLWSLIENCNDKEDIKLLFQILQRLRVFRLSNLRIHANFNCHLSSKITEACVRSGALEYGMKALWKHNVYGLTPTISSLHCLLLHAEKHSDMKLLEKIMDIIKKNSLPLQPGTADIVFRICYNSRNWRFLLKYAKRFIKAGVKLHRAAYDNLMEFAAIMGDAESIWKSEQHRAKHLKSHTLGTAFACAKAYLIERKPDNAAAIIRLLYQELPDSKKPFVADEVQKLVNEWPSELLKIKKGKDKEELAEFLQSDIPAMVASLRDAGINLGELKC</sequence>
<organism evidence="1 2">
    <name type="scientific">Platanthera guangdongensis</name>
    <dbReference type="NCBI Taxonomy" id="2320717"/>
    <lineage>
        <taxon>Eukaryota</taxon>
        <taxon>Viridiplantae</taxon>
        <taxon>Streptophyta</taxon>
        <taxon>Embryophyta</taxon>
        <taxon>Tracheophyta</taxon>
        <taxon>Spermatophyta</taxon>
        <taxon>Magnoliopsida</taxon>
        <taxon>Liliopsida</taxon>
        <taxon>Asparagales</taxon>
        <taxon>Orchidaceae</taxon>
        <taxon>Orchidoideae</taxon>
        <taxon>Orchideae</taxon>
        <taxon>Orchidinae</taxon>
        <taxon>Platanthera</taxon>
    </lineage>
</organism>
<keyword evidence="2" id="KW-1185">Reference proteome</keyword>
<dbReference type="Proteomes" id="UP001412067">
    <property type="component" value="Unassembled WGS sequence"/>
</dbReference>
<reference evidence="1 2" key="1">
    <citation type="journal article" date="2022" name="Nat. Plants">
        <title>Genomes of leafy and leafless Platanthera orchids illuminate the evolution of mycoheterotrophy.</title>
        <authorList>
            <person name="Li M.H."/>
            <person name="Liu K.W."/>
            <person name="Li Z."/>
            <person name="Lu H.C."/>
            <person name="Ye Q.L."/>
            <person name="Zhang D."/>
            <person name="Wang J.Y."/>
            <person name="Li Y.F."/>
            <person name="Zhong Z.M."/>
            <person name="Liu X."/>
            <person name="Yu X."/>
            <person name="Liu D.K."/>
            <person name="Tu X.D."/>
            <person name="Liu B."/>
            <person name="Hao Y."/>
            <person name="Liao X.Y."/>
            <person name="Jiang Y.T."/>
            <person name="Sun W.H."/>
            <person name="Chen J."/>
            <person name="Chen Y.Q."/>
            <person name="Ai Y."/>
            <person name="Zhai J.W."/>
            <person name="Wu S.S."/>
            <person name="Zhou Z."/>
            <person name="Hsiao Y.Y."/>
            <person name="Wu W.L."/>
            <person name="Chen Y.Y."/>
            <person name="Lin Y.F."/>
            <person name="Hsu J.L."/>
            <person name="Li C.Y."/>
            <person name="Wang Z.W."/>
            <person name="Zhao X."/>
            <person name="Zhong W.Y."/>
            <person name="Ma X.K."/>
            <person name="Ma L."/>
            <person name="Huang J."/>
            <person name="Chen G.Z."/>
            <person name="Huang M.Z."/>
            <person name="Huang L."/>
            <person name="Peng D.H."/>
            <person name="Luo Y.B."/>
            <person name="Zou S.Q."/>
            <person name="Chen S.P."/>
            <person name="Lan S."/>
            <person name="Tsai W.C."/>
            <person name="Van de Peer Y."/>
            <person name="Liu Z.J."/>
        </authorList>
    </citation>
    <scope>NUCLEOTIDE SEQUENCE [LARGE SCALE GENOMIC DNA]</scope>
    <source>
        <strain evidence="1">Lor288</strain>
    </source>
</reference>
<accession>A0ABR2M892</accession>
<protein>
    <submittedName>
        <fullName evidence="1">Uncharacterized protein</fullName>
    </submittedName>
</protein>
<dbReference type="PANTHER" id="PTHR47604">
    <property type="entry name" value="ADENYLYL CYCLASE"/>
    <property type="match status" value="1"/>
</dbReference>
<evidence type="ECO:0000313" key="2">
    <source>
        <dbReference type="Proteomes" id="UP001412067"/>
    </source>
</evidence>
<proteinExistence type="predicted"/>
<gene>
    <name evidence="1" type="ORF">KSP40_PGU013727</name>
</gene>
<comment type="caution">
    <text evidence="1">The sequence shown here is derived from an EMBL/GenBank/DDBJ whole genome shotgun (WGS) entry which is preliminary data.</text>
</comment>
<evidence type="ECO:0000313" key="1">
    <source>
        <dbReference type="EMBL" id="KAK8960258.1"/>
    </source>
</evidence>
<dbReference type="Gene3D" id="1.25.40.10">
    <property type="entry name" value="Tetratricopeptide repeat domain"/>
    <property type="match status" value="1"/>
</dbReference>
<name>A0ABR2M892_9ASPA</name>